<dbReference type="SUPFAM" id="SSF47384">
    <property type="entry name" value="Homodimeric domain of signal transducing histidine kinase"/>
    <property type="match status" value="1"/>
</dbReference>
<dbReference type="RefSeq" id="WP_285880892.1">
    <property type="nucleotide sequence ID" value="NZ_JARFYN010000023.1"/>
</dbReference>
<dbReference type="SMART" id="SM00387">
    <property type="entry name" value="HATPase_c"/>
    <property type="match status" value="1"/>
</dbReference>
<dbReference type="EC" id="2.7.13.3" evidence="3"/>
<protein>
    <recommendedName>
        <fullName evidence="3">histidine kinase</fullName>
        <ecNumber evidence="3">2.7.13.3</ecNumber>
    </recommendedName>
</protein>
<keyword evidence="13" id="KW-1185">Reference proteome</keyword>
<dbReference type="InterPro" id="IPR050428">
    <property type="entry name" value="TCS_sensor_his_kinase"/>
</dbReference>
<dbReference type="EMBL" id="JARFYN010000023">
    <property type="protein sequence ID" value="MDL2407583.1"/>
    <property type="molecule type" value="Genomic_DNA"/>
</dbReference>
<keyword evidence="12" id="KW-0547">Nucleotide-binding</keyword>
<dbReference type="Pfam" id="PF00512">
    <property type="entry name" value="HisKA"/>
    <property type="match status" value="1"/>
</dbReference>
<evidence type="ECO:0000259" key="11">
    <source>
        <dbReference type="PROSITE" id="PS50109"/>
    </source>
</evidence>
<dbReference type="CDD" id="cd00075">
    <property type="entry name" value="HATPase"/>
    <property type="match status" value="1"/>
</dbReference>
<dbReference type="InterPro" id="IPR003594">
    <property type="entry name" value="HATPase_dom"/>
</dbReference>
<organism evidence="12 13">
    <name type="scientific">Rhizobium calliandrae</name>
    <dbReference type="NCBI Taxonomy" id="1312182"/>
    <lineage>
        <taxon>Bacteria</taxon>
        <taxon>Pseudomonadati</taxon>
        <taxon>Pseudomonadota</taxon>
        <taxon>Alphaproteobacteria</taxon>
        <taxon>Hyphomicrobiales</taxon>
        <taxon>Rhizobiaceae</taxon>
        <taxon>Rhizobium/Agrobacterium group</taxon>
        <taxon>Rhizobium</taxon>
    </lineage>
</organism>
<keyword evidence="6 10" id="KW-0812">Transmembrane</keyword>
<evidence type="ECO:0000256" key="5">
    <source>
        <dbReference type="ARBA" id="ARBA00022679"/>
    </source>
</evidence>
<dbReference type="CDD" id="cd00082">
    <property type="entry name" value="HisKA"/>
    <property type="match status" value="1"/>
</dbReference>
<evidence type="ECO:0000256" key="9">
    <source>
        <dbReference type="ARBA" id="ARBA00023136"/>
    </source>
</evidence>
<dbReference type="SMART" id="SM00388">
    <property type="entry name" value="HisKA"/>
    <property type="match status" value="1"/>
</dbReference>
<keyword evidence="12" id="KW-0067">ATP-binding</keyword>
<dbReference type="InterPro" id="IPR004358">
    <property type="entry name" value="Sig_transdc_His_kin-like_C"/>
</dbReference>
<dbReference type="PANTHER" id="PTHR45436:SF5">
    <property type="entry name" value="SENSOR HISTIDINE KINASE TRCS"/>
    <property type="match status" value="1"/>
</dbReference>
<dbReference type="PANTHER" id="PTHR45436">
    <property type="entry name" value="SENSOR HISTIDINE KINASE YKOH"/>
    <property type="match status" value="1"/>
</dbReference>
<evidence type="ECO:0000256" key="1">
    <source>
        <dbReference type="ARBA" id="ARBA00000085"/>
    </source>
</evidence>
<dbReference type="SUPFAM" id="SSF55874">
    <property type="entry name" value="ATPase domain of HSP90 chaperone/DNA topoisomerase II/histidine kinase"/>
    <property type="match status" value="1"/>
</dbReference>
<dbReference type="InterPro" id="IPR036890">
    <property type="entry name" value="HATPase_C_sf"/>
</dbReference>
<dbReference type="GO" id="GO:0005524">
    <property type="term" value="F:ATP binding"/>
    <property type="evidence" value="ECO:0007669"/>
    <property type="project" value="UniProtKB-KW"/>
</dbReference>
<accession>A0ABT7KI07</accession>
<dbReference type="InterPro" id="IPR036097">
    <property type="entry name" value="HisK_dim/P_sf"/>
</dbReference>
<reference evidence="12" key="1">
    <citation type="submission" date="2023-06" db="EMBL/GenBank/DDBJ databases">
        <title>Phylogenetic Diversity of Rhizobium strains.</title>
        <authorList>
            <person name="Moura F.T."/>
            <person name="Helene L.C.F."/>
            <person name="Hungria M."/>
        </authorList>
    </citation>
    <scope>NUCLEOTIDE SEQUENCE</scope>
    <source>
        <strain evidence="12">CCGE524</strain>
    </source>
</reference>
<comment type="catalytic activity">
    <reaction evidence="1">
        <text>ATP + protein L-histidine = ADP + protein N-phospho-L-histidine.</text>
        <dbReference type="EC" id="2.7.13.3"/>
    </reaction>
</comment>
<evidence type="ECO:0000256" key="4">
    <source>
        <dbReference type="ARBA" id="ARBA00022553"/>
    </source>
</evidence>
<evidence type="ECO:0000256" key="3">
    <source>
        <dbReference type="ARBA" id="ARBA00012438"/>
    </source>
</evidence>
<comment type="caution">
    <text evidence="12">The sequence shown here is derived from an EMBL/GenBank/DDBJ whole genome shotgun (WGS) entry which is preliminary data.</text>
</comment>
<dbReference type="Pfam" id="PF02518">
    <property type="entry name" value="HATPase_c"/>
    <property type="match status" value="1"/>
</dbReference>
<dbReference type="InterPro" id="IPR013727">
    <property type="entry name" value="2CSK_N"/>
</dbReference>
<dbReference type="PRINTS" id="PR00344">
    <property type="entry name" value="BCTRLSENSOR"/>
</dbReference>
<dbReference type="Pfam" id="PF08521">
    <property type="entry name" value="2CSK_N"/>
    <property type="match status" value="1"/>
</dbReference>
<keyword evidence="4" id="KW-0597">Phosphoprotein</keyword>
<evidence type="ECO:0000313" key="12">
    <source>
        <dbReference type="EMBL" id="MDL2407583.1"/>
    </source>
</evidence>
<feature type="transmembrane region" description="Helical" evidence="10">
    <location>
        <begin position="17"/>
        <end position="36"/>
    </location>
</feature>
<dbReference type="Gene3D" id="1.10.287.130">
    <property type="match status" value="1"/>
</dbReference>
<sequence length="478" mass="51173">MSVNAAPSIRRRLLQNMVLPVAVLAIVFGIGGAFLIHSVVSLTQDRLLDAALVSIIDRATARGPAHLDNTVAQGAIEILGDEANDTFAFCISDGAGFQRGDPALCALDTGPAPLDRITHEPADLSGNPVRIAMTSHTIEGSARPLTFRMAETLNSRLDMEARMVLVLVFFEAVLLSTAAILSYLAILRGLLPLTEISQELLGRATPGAIPFTHIDTARVPEEAVDLVSAINTLMELLDETNAGVRDFTADASHQLRSPLSGIRLHLELLERQAVGQDNLLATLAEAQSGVKRLQRVLQQLIVLARVDPQSRAIDLDQSVDLGRLAADVLGEHAPKALKRDVDIALDAPNEPINVVGDPLLLKEIIANLVDNAIAHSPERGCVTVRVMQDTTTGIIAVDDEGPGIPKEERSRVFQRFYQIARSDAKPGSGLGLAIARRIADLHDGLITLGETASGHGLSARLSLRLFQSKSLGPVNEHN</sequence>
<dbReference type="Gene3D" id="3.30.565.10">
    <property type="entry name" value="Histidine kinase-like ATPase, C-terminal domain"/>
    <property type="match status" value="1"/>
</dbReference>
<keyword evidence="9 10" id="KW-0472">Membrane</keyword>
<dbReference type="PROSITE" id="PS50109">
    <property type="entry name" value="HIS_KIN"/>
    <property type="match status" value="1"/>
</dbReference>
<evidence type="ECO:0000256" key="6">
    <source>
        <dbReference type="ARBA" id="ARBA00022692"/>
    </source>
</evidence>
<feature type="transmembrane region" description="Helical" evidence="10">
    <location>
        <begin position="164"/>
        <end position="186"/>
    </location>
</feature>
<evidence type="ECO:0000313" key="13">
    <source>
        <dbReference type="Proteomes" id="UP001172630"/>
    </source>
</evidence>
<keyword evidence="7" id="KW-0418">Kinase</keyword>
<dbReference type="InterPro" id="IPR005467">
    <property type="entry name" value="His_kinase_dom"/>
</dbReference>
<evidence type="ECO:0000256" key="2">
    <source>
        <dbReference type="ARBA" id="ARBA00004370"/>
    </source>
</evidence>
<name>A0ABT7KI07_9HYPH</name>
<keyword evidence="5" id="KW-0808">Transferase</keyword>
<proteinExistence type="predicted"/>
<dbReference type="InterPro" id="IPR003661">
    <property type="entry name" value="HisK_dim/P_dom"/>
</dbReference>
<evidence type="ECO:0000256" key="8">
    <source>
        <dbReference type="ARBA" id="ARBA00022989"/>
    </source>
</evidence>
<feature type="domain" description="Histidine kinase" evidence="11">
    <location>
        <begin position="250"/>
        <end position="467"/>
    </location>
</feature>
<dbReference type="Proteomes" id="UP001172630">
    <property type="component" value="Unassembled WGS sequence"/>
</dbReference>
<keyword evidence="8 10" id="KW-1133">Transmembrane helix</keyword>
<comment type="subcellular location">
    <subcellularLocation>
        <location evidence="2">Membrane</location>
    </subcellularLocation>
</comment>
<gene>
    <name evidence="12" type="ORF">PY650_18305</name>
</gene>
<evidence type="ECO:0000256" key="10">
    <source>
        <dbReference type="SAM" id="Phobius"/>
    </source>
</evidence>
<evidence type="ECO:0000256" key="7">
    <source>
        <dbReference type="ARBA" id="ARBA00022777"/>
    </source>
</evidence>